<proteinExistence type="predicted"/>
<dbReference type="EMBL" id="CAACVG010000738">
    <property type="protein sequence ID" value="VEN34478.1"/>
    <property type="molecule type" value="Genomic_DNA"/>
</dbReference>
<reference evidence="1 2" key="1">
    <citation type="submission" date="2019-01" db="EMBL/GenBank/DDBJ databases">
        <authorList>
            <person name="Sayadi A."/>
        </authorList>
    </citation>
    <scope>NUCLEOTIDE SEQUENCE [LARGE SCALE GENOMIC DNA]</scope>
</reference>
<protein>
    <submittedName>
        <fullName evidence="1">Uncharacterized protein</fullName>
    </submittedName>
</protein>
<dbReference type="AlphaFoldDB" id="A0A653BFY5"/>
<evidence type="ECO:0000313" key="2">
    <source>
        <dbReference type="Proteomes" id="UP000410492"/>
    </source>
</evidence>
<organism evidence="1 2">
    <name type="scientific">Callosobruchus maculatus</name>
    <name type="common">Southern cowpea weevil</name>
    <name type="synonym">Pulse bruchid</name>
    <dbReference type="NCBI Taxonomy" id="64391"/>
    <lineage>
        <taxon>Eukaryota</taxon>
        <taxon>Metazoa</taxon>
        <taxon>Ecdysozoa</taxon>
        <taxon>Arthropoda</taxon>
        <taxon>Hexapoda</taxon>
        <taxon>Insecta</taxon>
        <taxon>Pterygota</taxon>
        <taxon>Neoptera</taxon>
        <taxon>Endopterygota</taxon>
        <taxon>Coleoptera</taxon>
        <taxon>Polyphaga</taxon>
        <taxon>Cucujiformia</taxon>
        <taxon>Chrysomeloidea</taxon>
        <taxon>Chrysomelidae</taxon>
        <taxon>Bruchinae</taxon>
        <taxon>Bruchini</taxon>
        <taxon>Callosobruchus</taxon>
    </lineage>
</organism>
<gene>
    <name evidence="1" type="ORF">CALMAC_LOCUS658</name>
</gene>
<sequence length="58" mass="6950">MEPCRCKKVKCTYLNTRLASRDLEYRIQTHRTQITRSRRVARCGYFPSKRGFKYCASD</sequence>
<feature type="non-terminal residue" evidence="1">
    <location>
        <position position="58"/>
    </location>
</feature>
<name>A0A653BFY5_CALMS</name>
<keyword evidence="2" id="KW-1185">Reference proteome</keyword>
<evidence type="ECO:0000313" key="1">
    <source>
        <dbReference type="EMBL" id="VEN34478.1"/>
    </source>
</evidence>
<accession>A0A653BFY5</accession>
<dbReference type="Proteomes" id="UP000410492">
    <property type="component" value="Unassembled WGS sequence"/>
</dbReference>